<reference evidence="2" key="1">
    <citation type="journal article" date="2023" name="Front. Plant Sci.">
        <title>Chromosomal-level genome assembly of Melastoma candidum provides insights into trichome evolution.</title>
        <authorList>
            <person name="Zhong Y."/>
            <person name="Wu W."/>
            <person name="Sun C."/>
            <person name="Zou P."/>
            <person name="Liu Y."/>
            <person name="Dai S."/>
            <person name="Zhou R."/>
        </authorList>
    </citation>
    <scope>NUCLEOTIDE SEQUENCE [LARGE SCALE GENOMIC DNA]</scope>
</reference>
<evidence type="ECO:0000313" key="2">
    <source>
        <dbReference type="Proteomes" id="UP001057402"/>
    </source>
</evidence>
<organism evidence="1 2">
    <name type="scientific">Melastoma candidum</name>
    <dbReference type="NCBI Taxonomy" id="119954"/>
    <lineage>
        <taxon>Eukaryota</taxon>
        <taxon>Viridiplantae</taxon>
        <taxon>Streptophyta</taxon>
        <taxon>Embryophyta</taxon>
        <taxon>Tracheophyta</taxon>
        <taxon>Spermatophyta</taxon>
        <taxon>Magnoliopsida</taxon>
        <taxon>eudicotyledons</taxon>
        <taxon>Gunneridae</taxon>
        <taxon>Pentapetalae</taxon>
        <taxon>rosids</taxon>
        <taxon>malvids</taxon>
        <taxon>Myrtales</taxon>
        <taxon>Melastomataceae</taxon>
        <taxon>Melastomatoideae</taxon>
        <taxon>Melastomateae</taxon>
        <taxon>Melastoma</taxon>
    </lineage>
</organism>
<dbReference type="EMBL" id="CM042891">
    <property type="protein sequence ID" value="KAI4302177.1"/>
    <property type="molecule type" value="Genomic_DNA"/>
</dbReference>
<name>A0ACB9KXR5_9MYRT</name>
<dbReference type="Proteomes" id="UP001057402">
    <property type="component" value="Chromosome 12"/>
</dbReference>
<comment type="caution">
    <text evidence="1">The sequence shown here is derived from an EMBL/GenBank/DDBJ whole genome shotgun (WGS) entry which is preliminary data.</text>
</comment>
<evidence type="ECO:0000313" key="1">
    <source>
        <dbReference type="EMBL" id="KAI4302177.1"/>
    </source>
</evidence>
<proteinExistence type="predicted"/>
<accession>A0ACB9KXR5</accession>
<gene>
    <name evidence="1" type="ORF">MLD38_037958</name>
</gene>
<protein>
    <submittedName>
        <fullName evidence="1">Uncharacterized protein</fullName>
    </submittedName>
</protein>
<sequence>MLQRKVGSGKAPATFLCAFGFGGEKSWGWRHAEELVWRVLCRVRRGANPRLCSPRKRSLHCDFVGLRGRQHLSSPFVRPLSKEA</sequence>
<keyword evidence="2" id="KW-1185">Reference proteome</keyword>